<dbReference type="Gene3D" id="3.40.720.10">
    <property type="entry name" value="Alkaline Phosphatase, subunit A"/>
    <property type="match status" value="1"/>
</dbReference>
<dbReference type="InterPro" id="IPR017850">
    <property type="entry name" value="Alkaline_phosphatase_core_sf"/>
</dbReference>
<dbReference type="InterPro" id="IPR050738">
    <property type="entry name" value="Sulfatase"/>
</dbReference>
<keyword evidence="5" id="KW-1185">Reference proteome</keyword>
<dbReference type="EMBL" id="SMRT01000006">
    <property type="protein sequence ID" value="TDF97219.1"/>
    <property type="molecule type" value="Genomic_DNA"/>
</dbReference>
<protein>
    <recommendedName>
        <fullName evidence="3">Sulfatase N-terminal domain-containing protein</fullName>
    </recommendedName>
</protein>
<proteinExistence type="inferred from homology"/>
<name>A0A4R5KNH4_9BACL</name>
<dbReference type="InterPro" id="IPR000917">
    <property type="entry name" value="Sulfatase_N"/>
</dbReference>
<accession>A0A4R5KNH4</accession>
<evidence type="ECO:0000259" key="3">
    <source>
        <dbReference type="Pfam" id="PF00884"/>
    </source>
</evidence>
<sequence length="625" mass="71608">MEASRKRRLCAGHRARQCDNRRPCRAPSTGNAADTRSGRAKNVYVLYRISVGRGITINVICILVDTLRRDHLGCYGNSTIDTPNLDRFAENSALFNNAYIGSYPCMPARQDLWTGQLNFLWRGWSPLEHDRSDMITLLTEHKKNTMLITDHYHLWQYGSGNYHFSFNGLEMIRGQEMDNWITSPDIPVEYPADREKLNRNWPQYVRNTAHFRKEEDYFAAQVFQKSIDWIDQNKNLSDFFLMIDCFDPHEPFDPPPGYAEKYNPGYTGDSVIWPKYGDADRLTPEELQQVHALYCGEVSFVDRWFGKFYDKLEQLGLLDNTMVIVTSDHGFLFGEHNWLGKHARLLFQDIARTPLLIHHPKIKSGAVYEQLVQMADLTPTILQSMGVQTPVHMHGQSLAPLWEQEEDASSGTERTQDVSQRMLTNELHDGVKEKSGDKSKERERSQDAPQAGSVSAAAVVPAAGDIRSRRELIFGVFGGPVYCTDGEWLLVKKPLPGNSPLYWYTRSHYNNWDFGQQNLYADSRERLKQWDGERFPTQYEHAHPGHAAPRLIRQESDLRSSPSVAHDELYRIADDHAQLHDLASDRPDVVERLKQGIRDRLAYIAAPQEQLQRLGLSQAEADSGN</sequence>
<feature type="compositionally biased region" description="Polar residues" evidence="2">
    <location>
        <begin position="409"/>
        <end position="423"/>
    </location>
</feature>
<feature type="region of interest" description="Disordered" evidence="2">
    <location>
        <begin position="403"/>
        <end position="459"/>
    </location>
</feature>
<feature type="compositionally biased region" description="Basic and acidic residues" evidence="2">
    <location>
        <begin position="426"/>
        <end position="446"/>
    </location>
</feature>
<comment type="similarity">
    <text evidence="1">Belongs to the sulfatase family.</text>
</comment>
<dbReference type="CDD" id="cd16148">
    <property type="entry name" value="sulfatase_like"/>
    <property type="match status" value="1"/>
</dbReference>
<evidence type="ECO:0000313" key="5">
    <source>
        <dbReference type="Proteomes" id="UP000295636"/>
    </source>
</evidence>
<evidence type="ECO:0000313" key="4">
    <source>
        <dbReference type="EMBL" id="TDF97219.1"/>
    </source>
</evidence>
<reference evidence="4 5" key="1">
    <citation type="submission" date="2019-03" db="EMBL/GenBank/DDBJ databases">
        <title>This is whole genome sequence of Paenibacillus sp MS74 strain.</title>
        <authorList>
            <person name="Trinh H.N."/>
        </authorList>
    </citation>
    <scope>NUCLEOTIDE SEQUENCE [LARGE SCALE GENOMIC DNA]</scope>
    <source>
        <strain evidence="4 5">MS74</strain>
    </source>
</reference>
<dbReference type="Pfam" id="PF00884">
    <property type="entry name" value="Sulfatase"/>
    <property type="match status" value="1"/>
</dbReference>
<organism evidence="4 5">
    <name type="scientific">Paenibacillus piri</name>
    <dbReference type="NCBI Taxonomy" id="2547395"/>
    <lineage>
        <taxon>Bacteria</taxon>
        <taxon>Bacillati</taxon>
        <taxon>Bacillota</taxon>
        <taxon>Bacilli</taxon>
        <taxon>Bacillales</taxon>
        <taxon>Paenibacillaceae</taxon>
        <taxon>Paenibacillus</taxon>
    </lineage>
</organism>
<dbReference type="PANTHER" id="PTHR42693:SF33">
    <property type="entry name" value="ARYLSULFATASE"/>
    <property type="match status" value="1"/>
</dbReference>
<comment type="caution">
    <text evidence="4">The sequence shown here is derived from an EMBL/GenBank/DDBJ whole genome shotgun (WGS) entry which is preliminary data.</text>
</comment>
<feature type="domain" description="Sulfatase N-terminal" evidence="3">
    <location>
        <begin position="58"/>
        <end position="387"/>
    </location>
</feature>
<dbReference type="Proteomes" id="UP000295636">
    <property type="component" value="Unassembled WGS sequence"/>
</dbReference>
<dbReference type="OrthoDB" id="9762324at2"/>
<evidence type="ECO:0000256" key="1">
    <source>
        <dbReference type="ARBA" id="ARBA00008779"/>
    </source>
</evidence>
<evidence type="ECO:0000256" key="2">
    <source>
        <dbReference type="SAM" id="MobiDB-lite"/>
    </source>
</evidence>
<dbReference type="SUPFAM" id="SSF53649">
    <property type="entry name" value="Alkaline phosphatase-like"/>
    <property type="match status" value="1"/>
</dbReference>
<dbReference type="GO" id="GO:0004065">
    <property type="term" value="F:arylsulfatase activity"/>
    <property type="evidence" value="ECO:0007669"/>
    <property type="project" value="TreeGrafter"/>
</dbReference>
<feature type="compositionally biased region" description="Low complexity" evidence="2">
    <location>
        <begin position="448"/>
        <end position="459"/>
    </location>
</feature>
<gene>
    <name evidence="4" type="ORF">E1757_15445</name>
</gene>
<dbReference type="AlphaFoldDB" id="A0A4R5KNH4"/>
<dbReference type="PANTHER" id="PTHR42693">
    <property type="entry name" value="ARYLSULFATASE FAMILY MEMBER"/>
    <property type="match status" value="1"/>
</dbReference>